<proteinExistence type="predicted"/>
<gene>
    <name evidence="2" type="ORF">pmac_cds_798</name>
</gene>
<dbReference type="RefSeq" id="YP_009481482.1">
    <property type="nucleotide sequence ID" value="NC_037665.1"/>
</dbReference>
<name>A0A2U7UG89_9VIRU</name>
<reference evidence="2" key="1">
    <citation type="journal article" date="2018" name="Nat. Commun.">
        <title>Diversity and evolution of the emerging Pandoraviridae family.</title>
        <authorList>
            <person name="Legendre M."/>
            <person name="Fabre E."/>
            <person name="Poirot O."/>
            <person name="Jeudy S."/>
            <person name="Lartigue A."/>
            <person name="Alempic J.M."/>
            <person name="Beucher L."/>
            <person name="Philippe N."/>
            <person name="Bertaux L."/>
            <person name="Christo-Foroux E."/>
            <person name="Labadie K."/>
            <person name="Coute Y."/>
            <person name="Abergel C."/>
            <person name="Claverie J.M."/>
        </authorList>
    </citation>
    <scope>NUCLEOTIDE SEQUENCE [LARGE SCALE GENOMIC DNA]</scope>
    <source>
        <strain evidence="2">Macleodensis</strain>
    </source>
</reference>
<organism evidence="2">
    <name type="scientific">Pandoravirus macleodensis</name>
    <dbReference type="NCBI Taxonomy" id="2107707"/>
    <lineage>
        <taxon>Viruses</taxon>
        <taxon>Pandoravirus</taxon>
    </lineage>
</organism>
<dbReference type="Proteomes" id="UP000249758">
    <property type="component" value="Segment"/>
</dbReference>
<evidence type="ECO:0000256" key="1">
    <source>
        <dbReference type="SAM" id="MobiDB-lite"/>
    </source>
</evidence>
<accession>A0A2U7UG89</accession>
<evidence type="ECO:0000313" key="2">
    <source>
        <dbReference type="EMBL" id="AVK77486.1"/>
    </source>
</evidence>
<dbReference type="KEGG" id="vg:36841941"/>
<dbReference type="GeneID" id="36841941"/>
<protein>
    <submittedName>
        <fullName evidence="2">Uncharacterized protein</fullName>
    </submittedName>
</protein>
<feature type="compositionally biased region" description="Basic residues" evidence="1">
    <location>
        <begin position="1"/>
        <end position="13"/>
    </location>
</feature>
<feature type="region of interest" description="Disordered" evidence="1">
    <location>
        <begin position="1"/>
        <end position="20"/>
    </location>
</feature>
<sequence>MNRSGGHARRRSNPRGTPATKRVVGDLLQEGPKRGLVIVRQVDATDQFLCVKVRKRNRAFVVDGGALNVIQLQSAALPNYSGSNGDLATQSAHGIRDAMSKDLREVREGGVGGVWIVSDAQYSDGSRSGDQGNPEDSQWRRIVQVTAKDKSGKALFVSVTLEGRRKDPNWLIGLPAPSSYDPDSEDAPIMRADGSIQPLSGDINCSYIEARPPPTSIFSYFILDDTIMEQARCKIVELYGLV</sequence>
<dbReference type="EMBL" id="MG011691">
    <property type="protein sequence ID" value="AVK77486.1"/>
    <property type="molecule type" value="Genomic_DNA"/>
</dbReference>